<dbReference type="RefSeq" id="WP_169562996.1">
    <property type="nucleotide sequence ID" value="NZ_JAAXYH010000002.1"/>
</dbReference>
<reference evidence="2" key="1">
    <citation type="submission" date="2020-04" db="EMBL/GenBank/DDBJ databases">
        <title>Description of Shewanella salipaludis sp. nov., isolated from a salt marsh.</title>
        <authorList>
            <person name="Park S."/>
            <person name="Yoon J.-H."/>
        </authorList>
    </citation>
    <scope>NUCLEOTIDE SEQUENCE</scope>
    <source>
        <strain evidence="2">SHSM-M6</strain>
    </source>
</reference>
<comment type="caution">
    <text evidence="2">The sequence shown here is derived from an EMBL/GenBank/DDBJ whole genome shotgun (WGS) entry which is preliminary data.</text>
</comment>
<sequence>MSETVMVSLIAGSVSLIVALFGILATQIQYRNALRKIKIDLENKYTERLYEERINIYPEGFRIASRIRKLRKPELITPKHVQEEILKELNIWSEGSAGLYLSNNAIDAYFKLREALAKNPGNGEFYTEIQADNLWKARSEFRKALREDIGNLHK</sequence>
<evidence type="ECO:0008006" key="4">
    <source>
        <dbReference type="Google" id="ProtNLM"/>
    </source>
</evidence>
<organism evidence="2 3">
    <name type="scientific">Shewanella salipaludis</name>
    <dbReference type="NCBI Taxonomy" id="2723052"/>
    <lineage>
        <taxon>Bacteria</taxon>
        <taxon>Pseudomonadati</taxon>
        <taxon>Pseudomonadota</taxon>
        <taxon>Gammaproteobacteria</taxon>
        <taxon>Alteromonadales</taxon>
        <taxon>Shewanellaceae</taxon>
        <taxon>Shewanella</taxon>
    </lineage>
</organism>
<accession>A0A972JLP9</accession>
<dbReference type="AlphaFoldDB" id="A0A972JLP9"/>
<dbReference type="Proteomes" id="UP000737113">
    <property type="component" value="Unassembled WGS sequence"/>
</dbReference>
<keyword evidence="1" id="KW-0812">Transmembrane</keyword>
<evidence type="ECO:0000313" key="2">
    <source>
        <dbReference type="EMBL" id="NMH64311.1"/>
    </source>
</evidence>
<gene>
    <name evidence="2" type="ORF">HC757_03905</name>
</gene>
<keyword evidence="3" id="KW-1185">Reference proteome</keyword>
<evidence type="ECO:0000313" key="3">
    <source>
        <dbReference type="Proteomes" id="UP000737113"/>
    </source>
</evidence>
<keyword evidence="1" id="KW-1133">Transmembrane helix</keyword>
<name>A0A972JLP9_9GAMM</name>
<protein>
    <recommendedName>
        <fullName evidence="4">DUF4760 domain-containing protein</fullName>
    </recommendedName>
</protein>
<dbReference type="EMBL" id="JAAXYH010000002">
    <property type="protein sequence ID" value="NMH64311.1"/>
    <property type="molecule type" value="Genomic_DNA"/>
</dbReference>
<proteinExistence type="predicted"/>
<evidence type="ECO:0000256" key="1">
    <source>
        <dbReference type="SAM" id="Phobius"/>
    </source>
</evidence>
<feature type="transmembrane region" description="Helical" evidence="1">
    <location>
        <begin position="6"/>
        <end position="28"/>
    </location>
</feature>
<keyword evidence="1" id="KW-0472">Membrane</keyword>